<proteinExistence type="predicted"/>
<dbReference type="EMBL" id="CAJNAS010000019">
    <property type="protein sequence ID" value="CAE6941922.1"/>
    <property type="molecule type" value="Genomic_DNA"/>
</dbReference>
<organism evidence="2 3">
    <name type="scientific">Paraburkholderia domus</name>
    <dbReference type="NCBI Taxonomy" id="2793075"/>
    <lineage>
        <taxon>Bacteria</taxon>
        <taxon>Pseudomonadati</taxon>
        <taxon>Pseudomonadota</taxon>
        <taxon>Betaproteobacteria</taxon>
        <taxon>Burkholderiales</taxon>
        <taxon>Burkholderiaceae</taxon>
        <taxon>Paraburkholderia</taxon>
    </lineage>
</organism>
<name>A0A9N8R2V6_9BURK</name>
<sequence length="69" mass="8023">MSYKSDNRPSPPRPPHRSASRNLTRREWKLKLDVSREFDLHKQGEARVSFLTHTIKLKGFGKVTVSSFL</sequence>
<protein>
    <submittedName>
        <fullName evidence="2">Uncharacterized protein</fullName>
    </submittedName>
</protein>
<evidence type="ECO:0000313" key="2">
    <source>
        <dbReference type="EMBL" id="CAE6941922.1"/>
    </source>
</evidence>
<dbReference type="Proteomes" id="UP000675121">
    <property type="component" value="Unassembled WGS sequence"/>
</dbReference>
<keyword evidence="3" id="KW-1185">Reference proteome</keyword>
<evidence type="ECO:0000313" key="3">
    <source>
        <dbReference type="Proteomes" id="UP000675121"/>
    </source>
</evidence>
<gene>
    <name evidence="2" type="ORF">R70211_05746</name>
</gene>
<accession>A0A9N8R2V6</accession>
<dbReference type="AlphaFoldDB" id="A0A9N8R2V6"/>
<reference evidence="2" key="1">
    <citation type="submission" date="2021-02" db="EMBL/GenBank/DDBJ databases">
        <authorList>
            <person name="Vanwijnsberghe S."/>
        </authorList>
    </citation>
    <scope>NUCLEOTIDE SEQUENCE</scope>
    <source>
        <strain evidence="2">R-70211</strain>
    </source>
</reference>
<feature type="region of interest" description="Disordered" evidence="1">
    <location>
        <begin position="1"/>
        <end position="24"/>
    </location>
</feature>
<evidence type="ECO:0000256" key="1">
    <source>
        <dbReference type="SAM" id="MobiDB-lite"/>
    </source>
</evidence>
<comment type="caution">
    <text evidence="2">The sequence shown here is derived from an EMBL/GenBank/DDBJ whole genome shotgun (WGS) entry which is preliminary data.</text>
</comment>